<keyword evidence="2" id="KW-1185">Reference proteome</keyword>
<proteinExistence type="predicted"/>
<protein>
    <submittedName>
        <fullName evidence="1">Uncharacterized protein</fullName>
    </submittedName>
</protein>
<dbReference type="AlphaFoldDB" id="A0A1B0AD60"/>
<sequence>MQVEHANTFPDIKREDVKMIELSVVGSKEELSNICLICGICQSNTAKSVWKKLKLPVSIFAVLCIEQQQQQNEETAQYAILVKAGQQTV</sequence>
<dbReference type="VEuPathDB" id="VectorBase:GPAI041802"/>
<name>A0A1B0AD60_GLOPL</name>
<accession>A0A1B0AD60</accession>
<organism evidence="1 2">
    <name type="scientific">Glossina pallidipes</name>
    <name type="common">Tsetse fly</name>
    <dbReference type="NCBI Taxonomy" id="7398"/>
    <lineage>
        <taxon>Eukaryota</taxon>
        <taxon>Metazoa</taxon>
        <taxon>Ecdysozoa</taxon>
        <taxon>Arthropoda</taxon>
        <taxon>Hexapoda</taxon>
        <taxon>Insecta</taxon>
        <taxon>Pterygota</taxon>
        <taxon>Neoptera</taxon>
        <taxon>Endopterygota</taxon>
        <taxon>Diptera</taxon>
        <taxon>Brachycera</taxon>
        <taxon>Muscomorpha</taxon>
        <taxon>Hippoboscoidea</taxon>
        <taxon>Glossinidae</taxon>
        <taxon>Glossina</taxon>
    </lineage>
</organism>
<reference evidence="1" key="2">
    <citation type="submission" date="2020-05" db="UniProtKB">
        <authorList>
            <consortium name="EnsemblMetazoa"/>
        </authorList>
    </citation>
    <scope>IDENTIFICATION</scope>
    <source>
        <strain evidence="1">IAEA</strain>
    </source>
</reference>
<dbReference type="Proteomes" id="UP000092445">
    <property type="component" value="Unassembled WGS sequence"/>
</dbReference>
<evidence type="ECO:0000313" key="1">
    <source>
        <dbReference type="EnsemblMetazoa" id="GPAI041802-PA"/>
    </source>
</evidence>
<evidence type="ECO:0000313" key="2">
    <source>
        <dbReference type="Proteomes" id="UP000092445"/>
    </source>
</evidence>
<reference evidence="2" key="1">
    <citation type="submission" date="2014-03" db="EMBL/GenBank/DDBJ databases">
        <authorList>
            <person name="Aksoy S."/>
            <person name="Warren W."/>
            <person name="Wilson R.K."/>
        </authorList>
    </citation>
    <scope>NUCLEOTIDE SEQUENCE [LARGE SCALE GENOMIC DNA]</scope>
    <source>
        <strain evidence="2">IAEA</strain>
    </source>
</reference>
<dbReference type="EnsemblMetazoa" id="GPAI041802-RA">
    <property type="protein sequence ID" value="GPAI041802-PA"/>
    <property type="gene ID" value="GPAI041802"/>
</dbReference>